<keyword evidence="5" id="KW-0804">Transcription</keyword>
<reference evidence="9" key="2">
    <citation type="submission" date="2004-02" db="EMBL/GenBank/DDBJ databases">
        <authorList>
            <consortium name="Genoscope"/>
            <consortium name="Whitehead Institute Centre for Genome Research"/>
        </authorList>
    </citation>
    <scope>NUCLEOTIDE SEQUENCE</scope>
</reference>
<dbReference type="KEGG" id="tng:GSTEN00020188G001"/>
<keyword evidence="8" id="KW-1133">Transmembrane helix</keyword>
<keyword evidence="6" id="KW-0539">Nucleus</keyword>
<sequence>RKKKKEYLLSLETRLKMALSENEVLKCENGNLKRQLEGLLNENVALNAKVPKRRAVCLMVVLVFLIINVGPMSVFQSSSKHEVFSTQHRGRHLLDFASEAETEAAIGPDPLTSGPSEVVDSSEDKALMVVKDPIFLRSPPPCQPPVNRTKCLELAHELRGWVQRYEVQQTKSRRMSNSNHKPTGTILDHLLLPATSHIKGSRPKMTVVLPAMNINDSIIQDKEYEVMMQIDCEVTDTRILHIRSSTIPPLLRVNRTNTVYQHSPTTEKTA</sequence>
<dbReference type="GO" id="GO:0000981">
    <property type="term" value="F:DNA-binding transcription factor activity, RNA polymerase II-specific"/>
    <property type="evidence" value="ECO:0007669"/>
    <property type="project" value="TreeGrafter"/>
</dbReference>
<keyword evidence="3" id="KW-0805">Transcription regulation</keyword>
<dbReference type="GO" id="GO:0016020">
    <property type="term" value="C:membrane"/>
    <property type="evidence" value="ECO:0007669"/>
    <property type="project" value="UniProtKB-SubCell"/>
</dbReference>
<evidence type="ECO:0000256" key="3">
    <source>
        <dbReference type="ARBA" id="ARBA00023015"/>
    </source>
</evidence>
<dbReference type="PANTHER" id="PTHR46164:SF1">
    <property type="entry name" value="CYCLIC AMP-DEPENDENT TRANSCRIPTION FACTOR ATF-6 ALPHA"/>
    <property type="match status" value="1"/>
</dbReference>
<evidence type="ECO:0000256" key="5">
    <source>
        <dbReference type="ARBA" id="ARBA00023163"/>
    </source>
</evidence>
<feature type="non-terminal residue" evidence="9">
    <location>
        <position position="270"/>
    </location>
</feature>
<dbReference type="AlphaFoldDB" id="Q4SD56"/>
<name>Q4SD56_TETNG</name>
<evidence type="ECO:0000256" key="2">
    <source>
        <dbReference type="ARBA" id="ARBA00009050"/>
    </source>
</evidence>
<reference evidence="9" key="1">
    <citation type="journal article" date="2004" name="Nature">
        <title>Genome duplication in the teleost fish Tetraodon nigroviridis reveals the early vertebrate proto-karyotype.</title>
        <authorList>
            <person name="Jaillon O."/>
            <person name="Aury J.-M."/>
            <person name="Brunet F."/>
            <person name="Petit J.-L."/>
            <person name="Stange-Thomann N."/>
            <person name="Mauceli E."/>
            <person name="Bouneau L."/>
            <person name="Fischer C."/>
            <person name="Ozouf-Costaz C."/>
            <person name="Bernot A."/>
            <person name="Nicaud S."/>
            <person name="Jaffe D."/>
            <person name="Fisher S."/>
            <person name="Lutfalla G."/>
            <person name="Dossat C."/>
            <person name="Segurens B."/>
            <person name="Dasilva C."/>
            <person name="Salanoubat M."/>
            <person name="Levy M."/>
            <person name="Boudet N."/>
            <person name="Castellano S."/>
            <person name="Anthouard V."/>
            <person name="Jubin C."/>
            <person name="Castelli V."/>
            <person name="Katinka M."/>
            <person name="Vacherie B."/>
            <person name="Biemont C."/>
            <person name="Skalli Z."/>
            <person name="Cattolico L."/>
            <person name="Poulain J."/>
            <person name="De Berardinis V."/>
            <person name="Cruaud C."/>
            <person name="Duprat S."/>
            <person name="Brottier P."/>
            <person name="Coutanceau J.-P."/>
            <person name="Gouzy J."/>
            <person name="Parra G."/>
            <person name="Lardier G."/>
            <person name="Chapple C."/>
            <person name="McKernan K.J."/>
            <person name="McEwan P."/>
            <person name="Bosak S."/>
            <person name="Kellis M."/>
            <person name="Volff J.-N."/>
            <person name="Guigo R."/>
            <person name="Zody M.C."/>
            <person name="Mesirov J."/>
            <person name="Lindblad-Toh K."/>
            <person name="Birren B."/>
            <person name="Nusbaum C."/>
            <person name="Kahn D."/>
            <person name="Robinson-Rechavi M."/>
            <person name="Laudet V."/>
            <person name="Schachter V."/>
            <person name="Quetier F."/>
            <person name="Saurin W."/>
            <person name="Scarpelli C."/>
            <person name="Wincker P."/>
            <person name="Lander E.S."/>
            <person name="Weissenbach J."/>
            <person name="Roest Crollius H."/>
        </authorList>
    </citation>
    <scope>NUCLEOTIDE SEQUENCE [LARGE SCALE GENOMIC DNA]</scope>
</reference>
<evidence type="ECO:0000256" key="6">
    <source>
        <dbReference type="ARBA" id="ARBA00023242"/>
    </source>
</evidence>
<comment type="caution">
    <text evidence="9">The sequence shown here is derived from an EMBL/GenBank/DDBJ whole genome shotgun (WGS) entry which is preliminary data.</text>
</comment>
<evidence type="ECO:0000256" key="7">
    <source>
        <dbReference type="SAM" id="Coils"/>
    </source>
</evidence>
<evidence type="ECO:0000256" key="4">
    <source>
        <dbReference type="ARBA" id="ARBA00023125"/>
    </source>
</evidence>
<dbReference type="GO" id="GO:0000978">
    <property type="term" value="F:RNA polymerase II cis-regulatory region sequence-specific DNA binding"/>
    <property type="evidence" value="ECO:0007669"/>
    <property type="project" value="TreeGrafter"/>
</dbReference>
<feature type="transmembrane region" description="Helical" evidence="8">
    <location>
        <begin position="55"/>
        <end position="75"/>
    </location>
</feature>
<dbReference type="InterPro" id="IPR051882">
    <property type="entry name" value="ATF_bZIP_TF"/>
</dbReference>
<keyword evidence="8" id="KW-0472">Membrane</keyword>
<keyword evidence="4" id="KW-0238">DNA-binding</keyword>
<feature type="coiled-coil region" evidence="7">
    <location>
        <begin position="8"/>
        <end position="49"/>
    </location>
</feature>
<evidence type="ECO:0000256" key="8">
    <source>
        <dbReference type="SAM" id="Phobius"/>
    </source>
</evidence>
<proteinExistence type="inferred from homology"/>
<keyword evidence="7" id="KW-0175">Coiled coil</keyword>
<dbReference type="GO" id="GO:0030968">
    <property type="term" value="P:endoplasmic reticulum unfolded protein response"/>
    <property type="evidence" value="ECO:0007669"/>
    <property type="project" value="TreeGrafter"/>
</dbReference>
<evidence type="ECO:0000313" key="9">
    <source>
        <dbReference type="EMBL" id="CAG01426.1"/>
    </source>
</evidence>
<dbReference type="PANTHER" id="PTHR46164">
    <property type="entry name" value="ATF6, ISOFORM C"/>
    <property type="match status" value="1"/>
</dbReference>
<dbReference type="GO" id="GO:0005634">
    <property type="term" value="C:nucleus"/>
    <property type="evidence" value="ECO:0007669"/>
    <property type="project" value="TreeGrafter"/>
</dbReference>
<comment type="similarity">
    <text evidence="2">Belongs to the bZIP family. ATF subfamily.</text>
</comment>
<keyword evidence="8" id="KW-0812">Transmembrane</keyword>
<dbReference type="OrthoDB" id="644067at2759"/>
<dbReference type="EMBL" id="CAAE01014643">
    <property type="protein sequence ID" value="CAG01426.1"/>
    <property type="molecule type" value="Genomic_DNA"/>
</dbReference>
<protein>
    <submittedName>
        <fullName evidence="9">(spotted green pufferfish) hypothetical protein</fullName>
    </submittedName>
</protein>
<comment type="subcellular location">
    <subcellularLocation>
        <location evidence="1">Membrane</location>
        <topology evidence="1">Single-pass membrane protein</topology>
    </subcellularLocation>
</comment>
<feature type="non-terminal residue" evidence="9">
    <location>
        <position position="1"/>
    </location>
</feature>
<accession>Q4SD56</accession>
<gene>
    <name evidence="9" type="ORF">GSTENG00020188001</name>
</gene>
<evidence type="ECO:0000256" key="1">
    <source>
        <dbReference type="ARBA" id="ARBA00004167"/>
    </source>
</evidence>
<organism evidence="9">
    <name type="scientific">Tetraodon nigroviridis</name>
    <name type="common">Spotted green pufferfish</name>
    <name type="synonym">Chelonodon nigroviridis</name>
    <dbReference type="NCBI Taxonomy" id="99883"/>
    <lineage>
        <taxon>Eukaryota</taxon>
        <taxon>Metazoa</taxon>
        <taxon>Chordata</taxon>
        <taxon>Craniata</taxon>
        <taxon>Vertebrata</taxon>
        <taxon>Euteleostomi</taxon>
        <taxon>Actinopterygii</taxon>
        <taxon>Neopterygii</taxon>
        <taxon>Teleostei</taxon>
        <taxon>Neoteleostei</taxon>
        <taxon>Acanthomorphata</taxon>
        <taxon>Eupercaria</taxon>
        <taxon>Tetraodontiformes</taxon>
        <taxon>Tetradontoidea</taxon>
        <taxon>Tetraodontidae</taxon>
        <taxon>Tetraodon</taxon>
    </lineage>
</organism>